<evidence type="ECO:0000256" key="4">
    <source>
        <dbReference type="ARBA" id="ARBA00022603"/>
    </source>
</evidence>
<dbReference type="PRINTS" id="PR00108">
    <property type="entry name" value="THYMDSNTHASE"/>
</dbReference>
<evidence type="ECO:0000256" key="1">
    <source>
        <dbReference type="ARBA" id="ARBA00004992"/>
    </source>
</evidence>
<dbReference type="GO" id="GO:0032259">
    <property type="term" value="P:methylation"/>
    <property type="evidence" value="ECO:0007669"/>
    <property type="project" value="UniProtKB-KW"/>
</dbReference>
<dbReference type="UniPathway" id="UPA00575"/>
<dbReference type="SUPFAM" id="SSF55831">
    <property type="entry name" value="Thymidylate synthase/dCMP hydroxymethylase"/>
    <property type="match status" value="1"/>
</dbReference>
<dbReference type="GO" id="GO:0006235">
    <property type="term" value="P:dTTP biosynthetic process"/>
    <property type="evidence" value="ECO:0007669"/>
    <property type="project" value="UniProtKB-UniPathway"/>
</dbReference>
<evidence type="ECO:0000256" key="8">
    <source>
        <dbReference type="PROSITE-ProRule" id="PRU10016"/>
    </source>
</evidence>
<name>A0A1Y1S5C8_9MICR</name>
<comment type="pathway">
    <text evidence="1">Pyrimidine metabolism; dTTP biosynthesis.</text>
</comment>
<dbReference type="VEuPathDB" id="MicrosporidiaDB:ECANGB1_1851"/>
<comment type="caution">
    <text evidence="10">The sequence shown here is derived from an EMBL/GenBank/DDBJ whole genome shotgun (WGS) entry which is preliminary data.</text>
</comment>
<dbReference type="GO" id="GO:0005739">
    <property type="term" value="C:mitochondrion"/>
    <property type="evidence" value="ECO:0007669"/>
    <property type="project" value="TreeGrafter"/>
</dbReference>
<dbReference type="PANTHER" id="PTHR11548">
    <property type="entry name" value="THYMIDYLATE SYNTHASE 1"/>
    <property type="match status" value="1"/>
</dbReference>
<dbReference type="NCBIfam" id="TIGR03284">
    <property type="entry name" value="thym_sym"/>
    <property type="match status" value="1"/>
</dbReference>
<feature type="active site" evidence="8">
    <location>
        <position position="171"/>
    </location>
</feature>
<proteinExistence type="inferred from homology"/>
<dbReference type="GO" id="GO:0006231">
    <property type="term" value="P:dTMP biosynthetic process"/>
    <property type="evidence" value="ECO:0007669"/>
    <property type="project" value="InterPro"/>
</dbReference>
<reference evidence="10 11" key="1">
    <citation type="journal article" date="2017" name="Environ. Microbiol.">
        <title>Decay of the glycolytic pathway and adaptation to intranuclear parasitism within Enterocytozoonidae microsporidia.</title>
        <authorList>
            <person name="Wiredu Boakye D."/>
            <person name="Jaroenlak P."/>
            <person name="Prachumwat A."/>
            <person name="Williams T.A."/>
            <person name="Bateman K.S."/>
            <person name="Itsathitphaisarn O."/>
            <person name="Sritunyalucksana K."/>
            <person name="Paszkiewicz K.H."/>
            <person name="Moore K.A."/>
            <person name="Stentiford G.D."/>
            <person name="Williams B.A."/>
        </authorList>
    </citation>
    <scope>NUCLEOTIDE SEQUENCE [LARGE SCALE GENOMIC DNA]</scope>
    <source>
        <strain evidence="10 11">GB1</strain>
    </source>
</reference>
<evidence type="ECO:0000256" key="6">
    <source>
        <dbReference type="ARBA" id="ARBA00022727"/>
    </source>
</evidence>
<evidence type="ECO:0000256" key="3">
    <source>
        <dbReference type="ARBA" id="ARBA00011947"/>
    </source>
</evidence>
<feature type="domain" description="Thymidylate synthase/dCMP hydroxymethylase" evidence="9">
    <location>
        <begin position="7"/>
        <end position="290"/>
    </location>
</feature>
<dbReference type="AlphaFoldDB" id="A0A1Y1S5C8"/>
<keyword evidence="4" id="KW-0489">Methyltransferase</keyword>
<dbReference type="PROSITE" id="PS00091">
    <property type="entry name" value="THYMIDYLATE_SYNTHASE"/>
    <property type="match status" value="1"/>
</dbReference>
<evidence type="ECO:0000313" key="11">
    <source>
        <dbReference type="Proteomes" id="UP000192639"/>
    </source>
</evidence>
<sequence>MANHEEKQYLEMIRRCIEEGEFQDDRTGTGTYGLFGTQMRYSLENNKLPLLTTKKVAYKSILEELLFFIRGQTDNEILKEKGVKIWNGNSTKEYFEKVGINREANDLGPVYGFQWRHYGAAYETCRTNYDGKGIDQLNDVIAQIKNNPASRRHIVCAWNPMQLKEMALPPCHTLFHFKVYGNKLSCILYQRSGDVGLGVPFNIASYSLLTIIVAKLCNLEPNEFIHFIGDTHVYKDHVEPLKQQIKREPFDFPKLRLRNKDYQKLEDFEYDDFILEDYKSHGTIKMNMSV</sequence>
<dbReference type="EC" id="2.1.1.45" evidence="3"/>
<comment type="similarity">
    <text evidence="2">Belongs to the thymidylate synthase family.</text>
</comment>
<dbReference type="InterPro" id="IPR020940">
    <property type="entry name" value="Thymidylate_synthase_AS"/>
</dbReference>
<dbReference type="PANTHER" id="PTHR11548:SF2">
    <property type="entry name" value="THYMIDYLATE SYNTHASE"/>
    <property type="match status" value="1"/>
</dbReference>
<dbReference type="InterPro" id="IPR023451">
    <property type="entry name" value="Thymidate_synth/dCMP_Mease_dom"/>
</dbReference>
<dbReference type="Proteomes" id="UP000192639">
    <property type="component" value="Unassembled WGS sequence"/>
</dbReference>
<protein>
    <recommendedName>
        <fullName evidence="3">thymidylate synthase</fullName>
        <ecNumber evidence="3">2.1.1.45</ecNumber>
    </recommendedName>
</protein>
<dbReference type="Gene3D" id="3.30.572.10">
    <property type="entry name" value="Thymidylate synthase/dCMP hydroxymethylase domain"/>
    <property type="match status" value="1"/>
</dbReference>
<dbReference type="Pfam" id="PF00303">
    <property type="entry name" value="Thymidylat_synt"/>
    <property type="match status" value="1"/>
</dbReference>
<gene>
    <name evidence="10" type="primary">TYS1</name>
    <name evidence="10" type="ORF">ECANGB1_1851</name>
</gene>
<organism evidence="10 11">
    <name type="scientific">Enterospora canceri</name>
    <dbReference type="NCBI Taxonomy" id="1081671"/>
    <lineage>
        <taxon>Eukaryota</taxon>
        <taxon>Fungi</taxon>
        <taxon>Fungi incertae sedis</taxon>
        <taxon>Microsporidia</taxon>
        <taxon>Enterocytozoonidae</taxon>
        <taxon>Enterospora</taxon>
    </lineage>
</organism>
<evidence type="ECO:0000256" key="5">
    <source>
        <dbReference type="ARBA" id="ARBA00022679"/>
    </source>
</evidence>
<dbReference type="FunFam" id="3.30.572.10:FF:000013">
    <property type="entry name" value="Thymidylate synthase"/>
    <property type="match status" value="1"/>
</dbReference>
<evidence type="ECO:0000259" key="9">
    <source>
        <dbReference type="Pfam" id="PF00303"/>
    </source>
</evidence>
<dbReference type="NCBIfam" id="NF002497">
    <property type="entry name" value="PRK01827.1-3"/>
    <property type="match status" value="1"/>
</dbReference>
<dbReference type="OrthoDB" id="766at2759"/>
<accession>A0A1Y1S5C8</accession>
<dbReference type="HAMAP" id="MF_00008">
    <property type="entry name" value="Thymidy_synth_bact"/>
    <property type="match status" value="1"/>
</dbReference>
<evidence type="ECO:0000256" key="2">
    <source>
        <dbReference type="ARBA" id="ARBA00009972"/>
    </source>
</evidence>
<keyword evidence="5" id="KW-0808">Transferase</keyword>
<dbReference type="GO" id="GO:0004799">
    <property type="term" value="F:thymidylate synthase activity"/>
    <property type="evidence" value="ECO:0007669"/>
    <property type="project" value="UniProtKB-EC"/>
</dbReference>
<dbReference type="CDD" id="cd00351">
    <property type="entry name" value="TS_Pyrimidine_HMase"/>
    <property type="match status" value="1"/>
</dbReference>
<dbReference type="EMBL" id="LWDP01000060">
    <property type="protein sequence ID" value="ORD93636.1"/>
    <property type="molecule type" value="Genomic_DNA"/>
</dbReference>
<evidence type="ECO:0000256" key="7">
    <source>
        <dbReference type="ARBA" id="ARBA00047344"/>
    </source>
</evidence>
<dbReference type="InterPro" id="IPR045097">
    <property type="entry name" value="Thymidate_synth/dCMP_Mease"/>
</dbReference>
<keyword evidence="11" id="KW-1185">Reference proteome</keyword>
<dbReference type="GO" id="GO:0005829">
    <property type="term" value="C:cytosol"/>
    <property type="evidence" value="ECO:0007669"/>
    <property type="project" value="TreeGrafter"/>
</dbReference>
<dbReference type="InterPro" id="IPR000398">
    <property type="entry name" value="Thymidylate_synthase"/>
</dbReference>
<comment type="catalytic activity">
    <reaction evidence="7">
        <text>dUMP + (6R)-5,10-methylene-5,6,7,8-tetrahydrofolate = 7,8-dihydrofolate + dTMP</text>
        <dbReference type="Rhea" id="RHEA:12104"/>
        <dbReference type="ChEBI" id="CHEBI:15636"/>
        <dbReference type="ChEBI" id="CHEBI:57451"/>
        <dbReference type="ChEBI" id="CHEBI:63528"/>
        <dbReference type="ChEBI" id="CHEBI:246422"/>
        <dbReference type="EC" id="2.1.1.45"/>
    </reaction>
</comment>
<evidence type="ECO:0000313" key="10">
    <source>
        <dbReference type="EMBL" id="ORD93636.1"/>
    </source>
</evidence>
<keyword evidence="6" id="KW-0545">Nucleotide biosynthesis</keyword>
<dbReference type="InterPro" id="IPR036926">
    <property type="entry name" value="Thymidate_synth/dCMP_Mease_sf"/>
</dbReference>